<dbReference type="CDD" id="cd06222">
    <property type="entry name" value="RNase_H_like"/>
    <property type="match status" value="1"/>
</dbReference>
<dbReference type="Proteomes" id="UP001454036">
    <property type="component" value="Unassembled WGS sequence"/>
</dbReference>
<dbReference type="AlphaFoldDB" id="A0AAV3NQ63"/>
<dbReference type="PANTHER" id="PTHR47723">
    <property type="entry name" value="OS05G0353850 PROTEIN"/>
    <property type="match status" value="1"/>
</dbReference>
<dbReference type="GO" id="GO:0003676">
    <property type="term" value="F:nucleic acid binding"/>
    <property type="evidence" value="ECO:0007669"/>
    <property type="project" value="InterPro"/>
</dbReference>
<feature type="domain" description="RNase H type-1" evidence="1">
    <location>
        <begin position="39"/>
        <end position="147"/>
    </location>
</feature>
<dbReference type="InterPro" id="IPR036397">
    <property type="entry name" value="RNaseH_sf"/>
</dbReference>
<dbReference type="InterPro" id="IPR044730">
    <property type="entry name" value="RNase_H-like_dom_plant"/>
</dbReference>
<keyword evidence="3" id="KW-1185">Reference proteome</keyword>
<sequence length="174" mass="20003">MWSLGKLTQVKTPLDRKVMYYMKVTRELMQEQISFLWLGTVGCVCRDENGDFKGACYTRLSYTTTVVVAEAMVIRDGLEFAVNNHWQKVEIESDSKQVIQVLNGQQQALADVEVVMNDILYLGNIMEANFHFVKRTLNNVAHSIAHWGNGDSRGATWLHNPPHWLYMALLHDWT</sequence>
<dbReference type="PANTHER" id="PTHR47723:SF24">
    <property type="entry name" value="RNASE H TYPE-1 DOMAIN-CONTAINING PROTEIN"/>
    <property type="match status" value="1"/>
</dbReference>
<evidence type="ECO:0000313" key="2">
    <source>
        <dbReference type="EMBL" id="GAA0141495.1"/>
    </source>
</evidence>
<reference evidence="2 3" key="1">
    <citation type="submission" date="2024-01" db="EMBL/GenBank/DDBJ databases">
        <title>The complete chloroplast genome sequence of Lithospermum erythrorhizon: insights into the phylogenetic relationship among Boraginaceae species and the maternal lineages of purple gromwells.</title>
        <authorList>
            <person name="Okada T."/>
            <person name="Watanabe K."/>
        </authorList>
    </citation>
    <scope>NUCLEOTIDE SEQUENCE [LARGE SCALE GENOMIC DNA]</scope>
</reference>
<proteinExistence type="predicted"/>
<dbReference type="InterPro" id="IPR012337">
    <property type="entry name" value="RNaseH-like_sf"/>
</dbReference>
<organism evidence="2 3">
    <name type="scientific">Lithospermum erythrorhizon</name>
    <name type="common">Purple gromwell</name>
    <name type="synonym">Lithospermum officinale var. erythrorhizon</name>
    <dbReference type="NCBI Taxonomy" id="34254"/>
    <lineage>
        <taxon>Eukaryota</taxon>
        <taxon>Viridiplantae</taxon>
        <taxon>Streptophyta</taxon>
        <taxon>Embryophyta</taxon>
        <taxon>Tracheophyta</taxon>
        <taxon>Spermatophyta</taxon>
        <taxon>Magnoliopsida</taxon>
        <taxon>eudicotyledons</taxon>
        <taxon>Gunneridae</taxon>
        <taxon>Pentapetalae</taxon>
        <taxon>asterids</taxon>
        <taxon>lamiids</taxon>
        <taxon>Boraginales</taxon>
        <taxon>Boraginaceae</taxon>
        <taxon>Boraginoideae</taxon>
        <taxon>Lithospermeae</taxon>
        <taxon>Lithospermum</taxon>
    </lineage>
</organism>
<dbReference type="Gene3D" id="3.30.420.10">
    <property type="entry name" value="Ribonuclease H-like superfamily/Ribonuclease H"/>
    <property type="match status" value="1"/>
</dbReference>
<evidence type="ECO:0000259" key="1">
    <source>
        <dbReference type="Pfam" id="PF13456"/>
    </source>
</evidence>
<comment type="caution">
    <text evidence="2">The sequence shown here is derived from an EMBL/GenBank/DDBJ whole genome shotgun (WGS) entry which is preliminary data.</text>
</comment>
<accession>A0AAV3NQ63</accession>
<dbReference type="SUPFAM" id="SSF53098">
    <property type="entry name" value="Ribonuclease H-like"/>
    <property type="match status" value="1"/>
</dbReference>
<name>A0AAV3NQ63_LITER</name>
<dbReference type="InterPro" id="IPR002156">
    <property type="entry name" value="RNaseH_domain"/>
</dbReference>
<protein>
    <recommendedName>
        <fullName evidence="1">RNase H type-1 domain-containing protein</fullName>
    </recommendedName>
</protein>
<gene>
    <name evidence="2" type="ORF">LIER_02627</name>
</gene>
<dbReference type="GO" id="GO:0004523">
    <property type="term" value="F:RNA-DNA hybrid ribonuclease activity"/>
    <property type="evidence" value="ECO:0007669"/>
    <property type="project" value="InterPro"/>
</dbReference>
<dbReference type="InterPro" id="IPR053151">
    <property type="entry name" value="RNase_H-like"/>
</dbReference>
<dbReference type="Pfam" id="PF13456">
    <property type="entry name" value="RVT_3"/>
    <property type="match status" value="1"/>
</dbReference>
<dbReference type="EMBL" id="BAABME010000290">
    <property type="protein sequence ID" value="GAA0141495.1"/>
    <property type="molecule type" value="Genomic_DNA"/>
</dbReference>
<evidence type="ECO:0000313" key="3">
    <source>
        <dbReference type="Proteomes" id="UP001454036"/>
    </source>
</evidence>